<proteinExistence type="predicted"/>
<evidence type="ECO:0000313" key="2">
    <source>
        <dbReference type="EMBL" id="MEK9501796.1"/>
    </source>
</evidence>
<organism evidence="2 3">
    <name type="scientific">Gaopeijia maritima</name>
    <dbReference type="NCBI Taxonomy" id="3119007"/>
    <lineage>
        <taxon>Bacteria</taxon>
        <taxon>Pseudomonadati</taxon>
        <taxon>Gemmatimonadota</taxon>
        <taxon>Longimicrobiia</taxon>
        <taxon>Gaopeijiales</taxon>
        <taxon>Gaopeijiaceae</taxon>
        <taxon>Gaopeijia</taxon>
    </lineage>
</organism>
<protein>
    <submittedName>
        <fullName evidence="2">Uncharacterized protein</fullName>
    </submittedName>
</protein>
<feature type="region of interest" description="Disordered" evidence="1">
    <location>
        <begin position="83"/>
        <end position="115"/>
    </location>
</feature>
<accession>A0ABU9EAM9</accession>
<comment type="caution">
    <text evidence="2">The sequence shown here is derived from an EMBL/GenBank/DDBJ whole genome shotgun (WGS) entry which is preliminary data.</text>
</comment>
<evidence type="ECO:0000256" key="1">
    <source>
        <dbReference type="SAM" id="MobiDB-lite"/>
    </source>
</evidence>
<dbReference type="EMBL" id="JBBHLI010000007">
    <property type="protein sequence ID" value="MEK9501796.1"/>
    <property type="molecule type" value="Genomic_DNA"/>
</dbReference>
<sequence length="115" mass="11802">MSTPSPLLRIVWAVLALVQATVTVGAPLADAFHEDGLARVTHVESETGEHCPSQHDHLFCELFRTVGPAGDDVRPARVHADPGAAVAGPVAPSSERAPTFAGLGAPLGSRAPPIG</sequence>
<feature type="compositionally biased region" description="Low complexity" evidence="1">
    <location>
        <begin position="83"/>
        <end position="92"/>
    </location>
</feature>
<dbReference type="RefSeq" id="WP_405278837.1">
    <property type="nucleotide sequence ID" value="NZ_CP144380.1"/>
</dbReference>
<reference evidence="2 3" key="1">
    <citation type="submission" date="2024-02" db="EMBL/GenBank/DDBJ databases">
        <title>A novel Gemmatimonadota bacterium.</title>
        <authorList>
            <person name="Du Z.-J."/>
            <person name="Ye Y.-Q."/>
        </authorList>
    </citation>
    <scope>NUCLEOTIDE SEQUENCE [LARGE SCALE GENOMIC DNA]</scope>
    <source>
        <strain evidence="2 3">DH-20</strain>
    </source>
</reference>
<keyword evidence="3" id="KW-1185">Reference proteome</keyword>
<gene>
    <name evidence="2" type="ORF">WI372_12465</name>
</gene>
<evidence type="ECO:0000313" key="3">
    <source>
        <dbReference type="Proteomes" id="UP001484239"/>
    </source>
</evidence>
<name>A0ABU9EAM9_9BACT</name>
<dbReference type="Proteomes" id="UP001484239">
    <property type="component" value="Unassembled WGS sequence"/>
</dbReference>